<feature type="region of interest" description="Disordered" evidence="1">
    <location>
        <begin position="63"/>
        <end position="98"/>
    </location>
</feature>
<comment type="caution">
    <text evidence="3">The sequence shown here is derived from an EMBL/GenBank/DDBJ whole genome shotgun (WGS) entry which is preliminary data.</text>
</comment>
<evidence type="ECO:0000313" key="3">
    <source>
        <dbReference type="EMBL" id="KAJ4386339.1"/>
    </source>
</evidence>
<dbReference type="EMBL" id="JAPEVB010000006">
    <property type="protein sequence ID" value="KAJ4386339.1"/>
    <property type="molecule type" value="Genomic_DNA"/>
</dbReference>
<feature type="compositionally biased region" description="Acidic residues" evidence="1">
    <location>
        <begin position="71"/>
        <end position="98"/>
    </location>
</feature>
<proteinExistence type="predicted"/>
<keyword evidence="4" id="KW-1185">Reference proteome</keyword>
<evidence type="ECO:0000313" key="4">
    <source>
        <dbReference type="Proteomes" id="UP001140453"/>
    </source>
</evidence>
<reference evidence="3" key="1">
    <citation type="submission" date="2022-10" db="EMBL/GenBank/DDBJ databases">
        <title>Tapping the CABI collections for fungal endophytes: first genome assemblies for Collariella, Neodidymelliopsis, Ascochyta clinopodiicola, Didymella pomorum, Didymosphaeria variabile, Neocosmospora piperis and Neocucurbitaria cava.</title>
        <authorList>
            <person name="Hill R."/>
        </authorList>
    </citation>
    <scope>NUCLEOTIDE SEQUENCE</scope>
    <source>
        <strain evidence="3">IMI 355082</strain>
    </source>
</reference>
<organism evidence="3 4">
    <name type="scientific">Gnomoniopsis smithogilvyi</name>
    <dbReference type="NCBI Taxonomy" id="1191159"/>
    <lineage>
        <taxon>Eukaryota</taxon>
        <taxon>Fungi</taxon>
        <taxon>Dikarya</taxon>
        <taxon>Ascomycota</taxon>
        <taxon>Pezizomycotina</taxon>
        <taxon>Sordariomycetes</taxon>
        <taxon>Sordariomycetidae</taxon>
        <taxon>Diaporthales</taxon>
        <taxon>Gnomoniaceae</taxon>
        <taxon>Gnomoniopsis</taxon>
    </lineage>
</organism>
<keyword evidence="2" id="KW-0812">Transmembrane</keyword>
<dbReference type="AlphaFoldDB" id="A0A9W9CTL5"/>
<gene>
    <name evidence="3" type="ORF">N0V93_009234</name>
</gene>
<evidence type="ECO:0000256" key="1">
    <source>
        <dbReference type="SAM" id="MobiDB-lite"/>
    </source>
</evidence>
<dbReference type="Proteomes" id="UP001140453">
    <property type="component" value="Unassembled WGS sequence"/>
</dbReference>
<protein>
    <submittedName>
        <fullName evidence="3">Uncharacterized protein</fullName>
    </submittedName>
</protein>
<evidence type="ECO:0000256" key="2">
    <source>
        <dbReference type="SAM" id="Phobius"/>
    </source>
</evidence>
<keyword evidence="2" id="KW-1133">Transmembrane helix</keyword>
<sequence>MPQLPISRPAERRPSYKWIWLSLLGLILLCGAAIHRRQLPLQRSKDLSGYKFIYLSPAAESLEQVPHLNNDDDDDDGDYGDDGEYSNDVEEEEEEEELLLLDEDPIEIDSSRLRRKRIGRGIPSVVGTAQYQ</sequence>
<feature type="transmembrane region" description="Helical" evidence="2">
    <location>
        <begin position="18"/>
        <end position="35"/>
    </location>
</feature>
<name>A0A9W9CTL5_9PEZI</name>
<keyword evidence="2" id="KW-0472">Membrane</keyword>
<accession>A0A9W9CTL5</accession>
<dbReference type="OrthoDB" id="10579520at2759"/>